<sequence length="67" mass="7803">MTIIAYQPKDRCLTRFAFVDIQNLRKNYLQSFFDGNLWLNKRRQKTDTLSNVRLIDAALNIIKGGQG</sequence>
<evidence type="ECO:0000313" key="1">
    <source>
        <dbReference type="EMBL" id="ATA85767.1"/>
    </source>
</evidence>
<organism evidence="1 2">
    <name type="scientific">Capnocytophaga gingivalis</name>
    <dbReference type="NCBI Taxonomy" id="1017"/>
    <lineage>
        <taxon>Bacteria</taxon>
        <taxon>Pseudomonadati</taxon>
        <taxon>Bacteroidota</taxon>
        <taxon>Flavobacteriia</taxon>
        <taxon>Flavobacteriales</taxon>
        <taxon>Flavobacteriaceae</taxon>
        <taxon>Capnocytophaga</taxon>
    </lineage>
</organism>
<dbReference type="KEGG" id="cgh:CGC50_00500"/>
<reference evidence="2" key="1">
    <citation type="submission" date="2017-06" db="EMBL/GenBank/DDBJ databases">
        <title>Capnocytophaga spp. assemblies.</title>
        <authorList>
            <person name="Gulvik C.A."/>
        </authorList>
    </citation>
    <scope>NUCLEOTIDE SEQUENCE [LARGE SCALE GENOMIC DNA]</scope>
    <source>
        <strain evidence="2">H1496</strain>
    </source>
</reference>
<dbReference type="EMBL" id="CP022386">
    <property type="protein sequence ID" value="ATA85767.1"/>
    <property type="molecule type" value="Genomic_DNA"/>
</dbReference>
<dbReference type="Proteomes" id="UP000217250">
    <property type="component" value="Chromosome"/>
</dbReference>
<proteinExistence type="predicted"/>
<gene>
    <name evidence="1" type="ORF">CGC50_00500</name>
</gene>
<accession>A0A250FP75</accession>
<evidence type="ECO:0000313" key="2">
    <source>
        <dbReference type="Proteomes" id="UP000217250"/>
    </source>
</evidence>
<dbReference type="AlphaFoldDB" id="A0A250FP75"/>
<protein>
    <submittedName>
        <fullName evidence="1">Uncharacterized protein</fullName>
    </submittedName>
</protein>
<name>A0A250FP75_9FLAO</name>